<dbReference type="GO" id="GO:0032981">
    <property type="term" value="P:mitochondrial respiratory chain complex I assembly"/>
    <property type="evidence" value="ECO:0007669"/>
    <property type="project" value="InterPro"/>
</dbReference>
<dbReference type="PANTHER" id="PTHR21192:SF2">
    <property type="entry name" value="NADH DEHYDROGENASE [UBIQUINONE] 1 ALPHA SUBCOMPLEX ASSEMBLY FACTOR 3"/>
    <property type="match status" value="1"/>
</dbReference>
<dbReference type="Proteomes" id="UP001152888">
    <property type="component" value="Unassembled WGS sequence"/>
</dbReference>
<dbReference type="CDD" id="cd05125">
    <property type="entry name" value="Mth938_2P1-like"/>
    <property type="match status" value="1"/>
</dbReference>
<comment type="similarity">
    <text evidence="4">Belongs to the NDUFAF3 family.</text>
</comment>
<dbReference type="AlphaFoldDB" id="A0A9P0Q8M4"/>
<dbReference type="OrthoDB" id="20681at2759"/>
<dbReference type="InterPro" id="IPR034095">
    <property type="entry name" value="NDUF3"/>
</dbReference>
<name>A0A9P0Q8M4_ACAOB</name>
<sequence>MVLLHIGRLIRRQICTSARLYKPGAYEGEGKTTLHILNREDELGLMIDGYSQVGFRLNNDMTVLGSMVIFPRSVLSWAVDDVSEINEESLCLFSILEPKVDILVIGIGDKIENNDFYRRLLPFSRKFRISFEILPTVQACSTFNFLNSEGRNVVGAMIPPKDIKPTDDDHVNTKLRYENLYETEDFILKV</sequence>
<dbReference type="PANTHER" id="PTHR21192">
    <property type="entry name" value="NUCLEAR PROTEIN E3-3"/>
    <property type="match status" value="1"/>
</dbReference>
<protein>
    <recommendedName>
        <fullName evidence="2">NADH dehydrogenase [ubiquinone] 1 alpha subcomplex assembly factor 3</fullName>
    </recommendedName>
</protein>
<keyword evidence="3" id="KW-0496">Mitochondrion</keyword>
<dbReference type="GO" id="GO:0005743">
    <property type="term" value="C:mitochondrial inner membrane"/>
    <property type="evidence" value="ECO:0007669"/>
    <property type="project" value="TreeGrafter"/>
</dbReference>
<organism evidence="5 6">
    <name type="scientific">Acanthoscelides obtectus</name>
    <name type="common">Bean weevil</name>
    <name type="synonym">Bruchus obtectus</name>
    <dbReference type="NCBI Taxonomy" id="200917"/>
    <lineage>
        <taxon>Eukaryota</taxon>
        <taxon>Metazoa</taxon>
        <taxon>Ecdysozoa</taxon>
        <taxon>Arthropoda</taxon>
        <taxon>Hexapoda</taxon>
        <taxon>Insecta</taxon>
        <taxon>Pterygota</taxon>
        <taxon>Neoptera</taxon>
        <taxon>Endopterygota</taxon>
        <taxon>Coleoptera</taxon>
        <taxon>Polyphaga</taxon>
        <taxon>Cucujiformia</taxon>
        <taxon>Chrysomeloidea</taxon>
        <taxon>Chrysomelidae</taxon>
        <taxon>Bruchinae</taxon>
        <taxon>Bruchini</taxon>
        <taxon>Acanthoscelides</taxon>
    </lineage>
</organism>
<accession>A0A9P0Q8M4</accession>
<gene>
    <name evidence="5" type="ORF">ACAOBT_LOCUS33395</name>
</gene>
<reference evidence="5" key="1">
    <citation type="submission" date="2022-03" db="EMBL/GenBank/DDBJ databases">
        <authorList>
            <person name="Sayadi A."/>
        </authorList>
    </citation>
    <scope>NUCLEOTIDE SEQUENCE</scope>
</reference>
<dbReference type="SUPFAM" id="SSF64076">
    <property type="entry name" value="MTH938-like"/>
    <property type="match status" value="1"/>
</dbReference>
<dbReference type="InterPro" id="IPR036748">
    <property type="entry name" value="MTH938-like_sf"/>
</dbReference>
<dbReference type="Gene3D" id="3.40.1230.10">
    <property type="entry name" value="MTH938-like"/>
    <property type="match status" value="1"/>
</dbReference>
<evidence type="ECO:0000313" key="6">
    <source>
        <dbReference type="Proteomes" id="UP001152888"/>
    </source>
</evidence>
<evidence type="ECO:0000256" key="4">
    <source>
        <dbReference type="ARBA" id="ARBA00049984"/>
    </source>
</evidence>
<evidence type="ECO:0000256" key="3">
    <source>
        <dbReference type="ARBA" id="ARBA00023128"/>
    </source>
</evidence>
<comment type="subcellular location">
    <subcellularLocation>
        <location evidence="1">Mitochondrion</location>
    </subcellularLocation>
</comment>
<comment type="caution">
    <text evidence="5">The sequence shown here is derived from an EMBL/GenBank/DDBJ whole genome shotgun (WGS) entry which is preliminary data.</text>
</comment>
<evidence type="ECO:0000256" key="1">
    <source>
        <dbReference type="ARBA" id="ARBA00004173"/>
    </source>
</evidence>
<proteinExistence type="inferred from homology"/>
<evidence type="ECO:0000313" key="5">
    <source>
        <dbReference type="EMBL" id="CAH2013309.1"/>
    </source>
</evidence>
<evidence type="ECO:0000256" key="2">
    <source>
        <dbReference type="ARBA" id="ARBA00021776"/>
    </source>
</evidence>
<dbReference type="Pfam" id="PF04430">
    <property type="entry name" value="DUF498"/>
    <property type="match status" value="1"/>
</dbReference>
<keyword evidence="6" id="KW-1185">Reference proteome</keyword>
<dbReference type="EMBL" id="CAKOFQ010008310">
    <property type="protein sequence ID" value="CAH2013309.1"/>
    <property type="molecule type" value="Genomic_DNA"/>
</dbReference>
<dbReference type="InterPro" id="IPR007523">
    <property type="entry name" value="NDUFAF3/AAMDC"/>
</dbReference>